<name>A0A0L0BVH3_LUCCU</name>
<keyword evidence="3" id="KW-1185">Reference proteome</keyword>
<protein>
    <submittedName>
        <fullName evidence="2">Uncharacterized protein</fullName>
    </submittedName>
</protein>
<proteinExistence type="predicted"/>
<gene>
    <name evidence="2" type="ORF">FF38_07436</name>
</gene>
<comment type="caution">
    <text evidence="2">The sequence shown here is derived from an EMBL/GenBank/DDBJ whole genome shotgun (WGS) entry which is preliminary data.</text>
</comment>
<evidence type="ECO:0000313" key="2">
    <source>
        <dbReference type="EMBL" id="KNC23983.1"/>
    </source>
</evidence>
<feature type="chain" id="PRO_5005535140" evidence="1">
    <location>
        <begin position="26"/>
        <end position="157"/>
    </location>
</feature>
<sequence>MNQKRTKTKLSKIFFILFISDLQQSLFLSCVVVSCSSTQSRNFEDTSMKFVFFYLLKFNKLRKIIHMVTRAKPAGEPASQPRADVKDVTPISSFVESKTNGPPESPWQIENTGVSGMDAAETQANANASTPNTFMLMKDNTIIYNLKCFKLLKLSSK</sequence>
<reference evidence="2 3" key="1">
    <citation type="journal article" date="2015" name="Nat. Commun.">
        <title>Lucilia cuprina genome unlocks parasitic fly biology to underpin future interventions.</title>
        <authorList>
            <person name="Anstead C.A."/>
            <person name="Korhonen P.K."/>
            <person name="Young N.D."/>
            <person name="Hall R.S."/>
            <person name="Jex A.R."/>
            <person name="Murali S.C."/>
            <person name="Hughes D.S."/>
            <person name="Lee S.F."/>
            <person name="Perry T."/>
            <person name="Stroehlein A.J."/>
            <person name="Ansell B.R."/>
            <person name="Breugelmans B."/>
            <person name="Hofmann A."/>
            <person name="Qu J."/>
            <person name="Dugan S."/>
            <person name="Lee S.L."/>
            <person name="Chao H."/>
            <person name="Dinh H."/>
            <person name="Han Y."/>
            <person name="Doddapaneni H.V."/>
            <person name="Worley K.C."/>
            <person name="Muzny D.M."/>
            <person name="Ioannidis P."/>
            <person name="Waterhouse R.M."/>
            <person name="Zdobnov E.M."/>
            <person name="James P.J."/>
            <person name="Bagnall N.H."/>
            <person name="Kotze A.C."/>
            <person name="Gibbs R.A."/>
            <person name="Richards S."/>
            <person name="Batterham P."/>
            <person name="Gasser R.B."/>
        </authorList>
    </citation>
    <scope>NUCLEOTIDE SEQUENCE [LARGE SCALE GENOMIC DNA]</scope>
    <source>
        <strain evidence="2 3">LS</strain>
        <tissue evidence="2">Full body</tissue>
    </source>
</reference>
<feature type="signal peptide" evidence="1">
    <location>
        <begin position="1"/>
        <end position="25"/>
    </location>
</feature>
<dbReference type="PROSITE" id="PS51257">
    <property type="entry name" value="PROKAR_LIPOPROTEIN"/>
    <property type="match status" value="1"/>
</dbReference>
<dbReference type="Proteomes" id="UP000037069">
    <property type="component" value="Unassembled WGS sequence"/>
</dbReference>
<keyword evidence="1" id="KW-0732">Signal</keyword>
<evidence type="ECO:0000313" key="3">
    <source>
        <dbReference type="Proteomes" id="UP000037069"/>
    </source>
</evidence>
<evidence type="ECO:0000256" key="1">
    <source>
        <dbReference type="SAM" id="SignalP"/>
    </source>
</evidence>
<organism evidence="2 3">
    <name type="scientific">Lucilia cuprina</name>
    <name type="common">Green bottle fly</name>
    <name type="synonym">Australian sheep blowfly</name>
    <dbReference type="NCBI Taxonomy" id="7375"/>
    <lineage>
        <taxon>Eukaryota</taxon>
        <taxon>Metazoa</taxon>
        <taxon>Ecdysozoa</taxon>
        <taxon>Arthropoda</taxon>
        <taxon>Hexapoda</taxon>
        <taxon>Insecta</taxon>
        <taxon>Pterygota</taxon>
        <taxon>Neoptera</taxon>
        <taxon>Endopterygota</taxon>
        <taxon>Diptera</taxon>
        <taxon>Brachycera</taxon>
        <taxon>Muscomorpha</taxon>
        <taxon>Oestroidea</taxon>
        <taxon>Calliphoridae</taxon>
        <taxon>Luciliinae</taxon>
        <taxon>Lucilia</taxon>
    </lineage>
</organism>
<dbReference type="EMBL" id="JRES01001279">
    <property type="protein sequence ID" value="KNC23983.1"/>
    <property type="molecule type" value="Genomic_DNA"/>
</dbReference>
<accession>A0A0L0BVH3</accession>
<dbReference type="AlphaFoldDB" id="A0A0L0BVH3"/>